<dbReference type="STRING" id="1166073.SAMN05192530_110100"/>
<evidence type="ECO:0000313" key="9">
    <source>
        <dbReference type="Proteomes" id="UP000198793"/>
    </source>
</evidence>
<evidence type="ECO:0000313" key="8">
    <source>
        <dbReference type="EMBL" id="SDO69259.1"/>
    </source>
</evidence>
<dbReference type="OrthoDB" id="5573330at2"/>
<evidence type="ECO:0000256" key="3">
    <source>
        <dbReference type="ARBA" id="ARBA00022475"/>
    </source>
</evidence>
<dbReference type="EMBL" id="FNIT01000010">
    <property type="protein sequence ID" value="SDO69259.1"/>
    <property type="molecule type" value="Genomic_DNA"/>
</dbReference>
<proteinExistence type="inferred from homology"/>
<dbReference type="Pfam" id="PF03994">
    <property type="entry name" value="DUF350"/>
    <property type="match status" value="1"/>
</dbReference>
<organism evidence="8 9">
    <name type="scientific">Aureimonas jatrophae</name>
    <dbReference type="NCBI Taxonomy" id="1166073"/>
    <lineage>
        <taxon>Bacteria</taxon>
        <taxon>Pseudomonadati</taxon>
        <taxon>Pseudomonadota</taxon>
        <taxon>Alphaproteobacteria</taxon>
        <taxon>Hyphomicrobiales</taxon>
        <taxon>Aurantimonadaceae</taxon>
        <taxon>Aureimonas</taxon>
    </lineage>
</organism>
<keyword evidence="5 7" id="KW-1133">Transmembrane helix</keyword>
<keyword evidence="9" id="KW-1185">Reference proteome</keyword>
<evidence type="ECO:0000256" key="7">
    <source>
        <dbReference type="SAM" id="Phobius"/>
    </source>
</evidence>
<feature type="transmembrane region" description="Helical" evidence="7">
    <location>
        <begin position="76"/>
        <end position="98"/>
    </location>
</feature>
<keyword evidence="6 7" id="KW-0472">Membrane</keyword>
<reference evidence="8 9" key="1">
    <citation type="submission" date="2016-10" db="EMBL/GenBank/DDBJ databases">
        <authorList>
            <person name="de Groot N.N."/>
        </authorList>
    </citation>
    <scope>NUCLEOTIDE SEQUENCE [LARGE SCALE GENOMIC DNA]</scope>
    <source>
        <strain evidence="9">L7-484,KACC 16230,DSM 25025</strain>
    </source>
</reference>
<feature type="transmembrane region" description="Helical" evidence="7">
    <location>
        <begin position="40"/>
        <end position="64"/>
    </location>
</feature>
<evidence type="ECO:0000256" key="4">
    <source>
        <dbReference type="ARBA" id="ARBA00022692"/>
    </source>
</evidence>
<dbReference type="GO" id="GO:0005886">
    <property type="term" value="C:plasma membrane"/>
    <property type="evidence" value="ECO:0007669"/>
    <property type="project" value="UniProtKB-SubCell"/>
</dbReference>
<feature type="transmembrane region" description="Helical" evidence="7">
    <location>
        <begin position="6"/>
        <end position="28"/>
    </location>
</feature>
<dbReference type="RefSeq" id="WP_090676266.1">
    <property type="nucleotide sequence ID" value="NZ_FNIT01000010.1"/>
</dbReference>
<gene>
    <name evidence="8" type="ORF">SAMN05192530_110100</name>
</gene>
<evidence type="ECO:0000256" key="2">
    <source>
        <dbReference type="ARBA" id="ARBA00005779"/>
    </source>
</evidence>
<dbReference type="PANTHER" id="PTHR40043:SF1">
    <property type="entry name" value="UPF0719 INNER MEMBRANE PROTEIN YJFL"/>
    <property type="match status" value="1"/>
</dbReference>
<keyword evidence="3" id="KW-1003">Cell membrane</keyword>
<dbReference type="AlphaFoldDB" id="A0A1H0LLZ1"/>
<evidence type="ECO:0000256" key="6">
    <source>
        <dbReference type="ARBA" id="ARBA00023136"/>
    </source>
</evidence>
<accession>A0A1H0LLZ1</accession>
<protein>
    <submittedName>
        <fullName evidence="8">Putative membrane protein</fullName>
    </submittedName>
</protein>
<comment type="similarity">
    <text evidence="2">Belongs to the UPF0719 family.</text>
</comment>
<evidence type="ECO:0000256" key="5">
    <source>
        <dbReference type="ARBA" id="ARBA00022989"/>
    </source>
</evidence>
<feature type="transmembrane region" description="Helical" evidence="7">
    <location>
        <begin position="110"/>
        <end position="129"/>
    </location>
</feature>
<keyword evidence="4 7" id="KW-0812">Transmembrane</keyword>
<name>A0A1H0LLZ1_9HYPH</name>
<sequence length="133" mass="13621">MFGYVAGLPAFLAYFATGLAALGLFSWLYSSLTPQHELTLIRFGNTAAVVAFLGALVGFSLPLASAAANSVSLADFVIWAVIGAVVQAVAFGAACLTLRGLPRRITAGEISAGLWSAGLSLSVGMLNAACMTY</sequence>
<dbReference type="PANTHER" id="PTHR40043">
    <property type="entry name" value="UPF0719 INNER MEMBRANE PROTEIN YJFL"/>
    <property type="match status" value="1"/>
</dbReference>
<comment type="subcellular location">
    <subcellularLocation>
        <location evidence="1">Cell membrane</location>
        <topology evidence="1">Multi-pass membrane protein</topology>
    </subcellularLocation>
</comment>
<dbReference type="Proteomes" id="UP000198793">
    <property type="component" value="Unassembled WGS sequence"/>
</dbReference>
<evidence type="ECO:0000256" key="1">
    <source>
        <dbReference type="ARBA" id="ARBA00004651"/>
    </source>
</evidence>
<dbReference type="InterPro" id="IPR007140">
    <property type="entry name" value="DUF350"/>
</dbReference>